<feature type="region of interest" description="Disordered" evidence="11">
    <location>
        <begin position="283"/>
        <end position="304"/>
    </location>
</feature>
<evidence type="ECO:0000256" key="10">
    <source>
        <dbReference type="RuleBase" id="RU368028"/>
    </source>
</evidence>
<reference evidence="14" key="1">
    <citation type="journal article" date="2020" name="Stud. Mycol.">
        <title>101 Dothideomycetes genomes: A test case for predicting lifestyles and emergence of pathogens.</title>
        <authorList>
            <person name="Haridas S."/>
            <person name="Albert R."/>
            <person name="Binder M."/>
            <person name="Bloem J."/>
            <person name="LaButti K."/>
            <person name="Salamov A."/>
            <person name="Andreopoulos B."/>
            <person name="Baker S."/>
            <person name="Barry K."/>
            <person name="Bills G."/>
            <person name="Bluhm B."/>
            <person name="Cannon C."/>
            <person name="Castanera R."/>
            <person name="Culley D."/>
            <person name="Daum C."/>
            <person name="Ezra D."/>
            <person name="Gonzalez J."/>
            <person name="Henrissat B."/>
            <person name="Kuo A."/>
            <person name="Liang C."/>
            <person name="Lipzen A."/>
            <person name="Lutzoni F."/>
            <person name="Magnuson J."/>
            <person name="Mondo S."/>
            <person name="Nolan M."/>
            <person name="Ohm R."/>
            <person name="Pangilinan J."/>
            <person name="Park H.-J."/>
            <person name="Ramirez L."/>
            <person name="Alfaro M."/>
            <person name="Sun H."/>
            <person name="Tritt A."/>
            <person name="Yoshinaga Y."/>
            <person name="Zwiers L.-H."/>
            <person name="Turgeon B."/>
            <person name="Goodwin S."/>
            <person name="Spatafora J."/>
            <person name="Crous P."/>
            <person name="Grigoriev I."/>
        </authorList>
    </citation>
    <scope>NUCLEOTIDE SEQUENCE [LARGE SCALE GENOMIC DNA]</scope>
    <source>
        <strain evidence="14">CBS 304.66</strain>
    </source>
</reference>
<evidence type="ECO:0000256" key="6">
    <source>
        <dbReference type="ARBA" id="ARBA00022912"/>
    </source>
</evidence>
<evidence type="ECO:0000313" key="14">
    <source>
        <dbReference type="Proteomes" id="UP000800093"/>
    </source>
</evidence>
<organism evidence="13 14">
    <name type="scientific">Lojkania enalia</name>
    <dbReference type="NCBI Taxonomy" id="147567"/>
    <lineage>
        <taxon>Eukaryota</taxon>
        <taxon>Fungi</taxon>
        <taxon>Dikarya</taxon>
        <taxon>Ascomycota</taxon>
        <taxon>Pezizomycotina</taxon>
        <taxon>Dothideomycetes</taxon>
        <taxon>Pleosporomycetidae</taxon>
        <taxon>Pleosporales</taxon>
        <taxon>Pleosporales incertae sedis</taxon>
        <taxon>Lojkania</taxon>
    </lineage>
</organism>
<evidence type="ECO:0000256" key="1">
    <source>
        <dbReference type="ARBA" id="ARBA00011065"/>
    </source>
</evidence>
<dbReference type="Gene3D" id="3.40.250.10">
    <property type="entry name" value="Rhodanese-like domain"/>
    <property type="match status" value="1"/>
</dbReference>
<dbReference type="FunFam" id="3.40.250.10:FF:000021">
    <property type="entry name" value="M-phase inducer phosphatase cdc-25.2"/>
    <property type="match status" value="1"/>
</dbReference>
<comment type="catalytic activity">
    <reaction evidence="8 10">
        <text>O-phospho-L-tyrosyl-[protein] + H2O = L-tyrosyl-[protein] + phosphate</text>
        <dbReference type="Rhea" id="RHEA:10684"/>
        <dbReference type="Rhea" id="RHEA-COMP:10136"/>
        <dbReference type="Rhea" id="RHEA-COMP:20101"/>
        <dbReference type="ChEBI" id="CHEBI:15377"/>
        <dbReference type="ChEBI" id="CHEBI:43474"/>
        <dbReference type="ChEBI" id="CHEBI:46858"/>
        <dbReference type="ChEBI" id="CHEBI:61978"/>
        <dbReference type="EC" id="3.1.3.48"/>
    </reaction>
</comment>
<dbReference type="PROSITE" id="PS50206">
    <property type="entry name" value="RHODANESE_3"/>
    <property type="match status" value="1"/>
</dbReference>
<dbReference type="Proteomes" id="UP000800093">
    <property type="component" value="Unassembled WGS sequence"/>
</dbReference>
<comment type="caution">
    <text evidence="13">The sequence shown here is derived from an EMBL/GenBank/DDBJ whole genome shotgun (WGS) entry which is preliminary data.</text>
</comment>
<dbReference type="PANTHER" id="PTHR10828:SF17">
    <property type="entry name" value="PROTEIN-TYROSINE-PHOSPHATASE"/>
    <property type="match status" value="1"/>
</dbReference>
<dbReference type="PANTHER" id="PTHR10828">
    <property type="entry name" value="M-PHASE INDUCER PHOSPHATASE DUAL SPECIFICITY PHOSPHATASE CDC25"/>
    <property type="match status" value="1"/>
</dbReference>
<feature type="domain" description="Rhodanese" evidence="12">
    <location>
        <begin position="377"/>
        <end position="481"/>
    </location>
</feature>
<dbReference type="SMART" id="SM00450">
    <property type="entry name" value="RHOD"/>
    <property type="match status" value="1"/>
</dbReference>
<keyword evidence="6 10" id="KW-0904">Protein phosphatase</keyword>
<evidence type="ECO:0000256" key="8">
    <source>
        <dbReference type="ARBA" id="ARBA00051722"/>
    </source>
</evidence>
<dbReference type="OrthoDB" id="26523at2759"/>
<dbReference type="PRINTS" id="PR00716">
    <property type="entry name" value="MPIPHPHTASE"/>
</dbReference>
<evidence type="ECO:0000256" key="9">
    <source>
        <dbReference type="ARBA" id="ARBA00067190"/>
    </source>
</evidence>
<dbReference type="GO" id="GO:0005634">
    <property type="term" value="C:nucleus"/>
    <property type="evidence" value="ECO:0007669"/>
    <property type="project" value="TreeGrafter"/>
</dbReference>
<evidence type="ECO:0000256" key="5">
    <source>
        <dbReference type="ARBA" id="ARBA00022801"/>
    </source>
</evidence>
<evidence type="ECO:0000256" key="11">
    <source>
        <dbReference type="SAM" id="MobiDB-lite"/>
    </source>
</evidence>
<dbReference type="AlphaFoldDB" id="A0A9P4KG19"/>
<dbReference type="GO" id="GO:0110032">
    <property type="term" value="P:positive regulation of G2/MI transition of meiotic cell cycle"/>
    <property type="evidence" value="ECO:0007669"/>
    <property type="project" value="TreeGrafter"/>
</dbReference>
<dbReference type="GO" id="GO:0005737">
    <property type="term" value="C:cytoplasm"/>
    <property type="evidence" value="ECO:0007669"/>
    <property type="project" value="TreeGrafter"/>
</dbReference>
<keyword evidence="14" id="KW-1185">Reference proteome</keyword>
<dbReference type="GO" id="GO:0000086">
    <property type="term" value="P:G2/M transition of mitotic cell cycle"/>
    <property type="evidence" value="ECO:0007669"/>
    <property type="project" value="TreeGrafter"/>
</dbReference>
<evidence type="ECO:0000256" key="2">
    <source>
        <dbReference type="ARBA" id="ARBA00013064"/>
    </source>
</evidence>
<sequence>MEMSSPLAAMHPPPLPGPWGYRRDLPASKPLFGGHTFGPKSFNFRDISMKKSNSDYFTLQPARGSSPTASLAADMSSNLHVDQSPQFATPRRSLFTTNLFQPLDNRAEGTTTPPVRWEGVTTPPIPSSSPGFVPDSMDISPLPHKVPFGFVASLPSPTPENTPASEEDMLSPCEVAPPAPQLEVPRPVSAAERRRSILLRPSLSRSKNYSTNTVSFKSKENNPLPAFKFGAGCDAFSNASSPSLDECFAASPPQERRPFSNPLLGASKPKPFCINTSVSRANGSPLSANIRKPAGPPSRRPSKFRRSLSMYEHPGDVMNQGQDKESYTPSGLQSVMDVDDTPSLRLPHFVPTSEPDSLPRITDTTLINVLNGDYDHVYDKTVVIDCRFEYEYEGGHISGAVNFCDKEQLAETLFNPSSSANTLLIFHCEYSAHRAPLMAKFVRNEDRKVNSFRYPHLTYPEVYILDGGYSSFYESHRTRCFPQNYLRMDAKEHENACERGMNKLRQRSKLSRAQTFAFGQSCQMEDSPTAVGRSRSGGVLTLSCDDTFNIGRIGATRRTASY</sequence>
<dbReference type="EC" id="3.1.3.48" evidence="2 10"/>
<feature type="region of interest" description="Disordered" evidence="11">
    <location>
        <begin position="104"/>
        <end position="130"/>
    </location>
</feature>
<keyword evidence="5 10" id="KW-0378">Hydrolase</keyword>
<accession>A0A9P4KG19</accession>
<comment type="function">
    <text evidence="10">Tyrosine protein phosphatase which functions as a dosage-dependent inducer of mitotic progression.</text>
</comment>
<dbReference type="GO" id="GO:0051301">
    <property type="term" value="P:cell division"/>
    <property type="evidence" value="ECO:0007669"/>
    <property type="project" value="UniProtKB-UniRule"/>
</dbReference>
<evidence type="ECO:0000256" key="7">
    <source>
        <dbReference type="ARBA" id="ARBA00023306"/>
    </source>
</evidence>
<dbReference type="SUPFAM" id="SSF52821">
    <property type="entry name" value="Rhodanese/Cell cycle control phosphatase"/>
    <property type="match status" value="1"/>
</dbReference>
<evidence type="ECO:0000259" key="12">
    <source>
        <dbReference type="PROSITE" id="PS50206"/>
    </source>
</evidence>
<proteinExistence type="inferred from homology"/>
<keyword evidence="3 10" id="KW-0132">Cell division</keyword>
<dbReference type="CDD" id="cd01530">
    <property type="entry name" value="Cdc25"/>
    <property type="match status" value="1"/>
</dbReference>
<keyword evidence="7 10" id="KW-0131">Cell cycle</keyword>
<dbReference type="EMBL" id="ML986586">
    <property type="protein sequence ID" value="KAF2268479.1"/>
    <property type="molecule type" value="Genomic_DNA"/>
</dbReference>
<dbReference type="GO" id="GO:0004725">
    <property type="term" value="F:protein tyrosine phosphatase activity"/>
    <property type="evidence" value="ECO:0007669"/>
    <property type="project" value="UniProtKB-UniRule"/>
</dbReference>
<dbReference type="Pfam" id="PF00581">
    <property type="entry name" value="Rhodanese"/>
    <property type="match status" value="1"/>
</dbReference>
<comment type="similarity">
    <text evidence="1 10">Belongs to the MPI phosphatase family.</text>
</comment>
<dbReference type="GO" id="GO:0010971">
    <property type="term" value="P:positive regulation of G2/M transition of mitotic cell cycle"/>
    <property type="evidence" value="ECO:0007669"/>
    <property type="project" value="TreeGrafter"/>
</dbReference>
<dbReference type="InterPro" id="IPR001763">
    <property type="entry name" value="Rhodanese-like_dom"/>
</dbReference>
<keyword evidence="4 10" id="KW-0498">Mitosis</keyword>
<evidence type="ECO:0000256" key="4">
    <source>
        <dbReference type="ARBA" id="ARBA00022776"/>
    </source>
</evidence>
<evidence type="ECO:0000256" key="3">
    <source>
        <dbReference type="ARBA" id="ARBA00022618"/>
    </source>
</evidence>
<gene>
    <name evidence="13" type="ORF">CC78DRAFT_371646</name>
</gene>
<protein>
    <recommendedName>
        <fullName evidence="9 10">M-phase inducer phosphatase</fullName>
        <ecNumber evidence="2 10">3.1.3.48</ecNumber>
    </recommendedName>
</protein>
<dbReference type="InterPro" id="IPR000751">
    <property type="entry name" value="MPI_Phosphatase"/>
</dbReference>
<name>A0A9P4KG19_9PLEO</name>
<evidence type="ECO:0000313" key="13">
    <source>
        <dbReference type="EMBL" id="KAF2268479.1"/>
    </source>
</evidence>
<dbReference type="InterPro" id="IPR036873">
    <property type="entry name" value="Rhodanese-like_dom_sf"/>
</dbReference>